<proteinExistence type="inferred from homology"/>
<evidence type="ECO:0000256" key="10">
    <source>
        <dbReference type="PIRSR" id="PIRSR000485-2"/>
    </source>
</evidence>
<dbReference type="HAMAP" id="MF_01931">
    <property type="entry name" value="PurF"/>
    <property type="match status" value="1"/>
</dbReference>
<feature type="binding site" evidence="7 11">
    <location>
        <position position="258"/>
    </location>
    <ligand>
        <name>[4Fe-4S] cluster</name>
        <dbReference type="ChEBI" id="CHEBI:49883"/>
    </ligand>
</feature>
<dbReference type="CDD" id="cd00715">
    <property type="entry name" value="GPATase_N"/>
    <property type="match status" value="1"/>
</dbReference>
<dbReference type="NCBIfam" id="TIGR01134">
    <property type="entry name" value="purF"/>
    <property type="match status" value="1"/>
</dbReference>
<dbReference type="SUPFAM" id="SSF53271">
    <property type="entry name" value="PRTase-like"/>
    <property type="match status" value="1"/>
</dbReference>
<comment type="similarity">
    <text evidence="2 7 8">In the C-terminal section; belongs to the purine/pyrimidine phosphoribosyltransferase family.</text>
</comment>
<comment type="catalytic activity">
    <reaction evidence="7 8">
        <text>5-phospho-beta-D-ribosylamine + L-glutamate + diphosphate = 5-phospho-alpha-D-ribose 1-diphosphate + L-glutamine + H2O</text>
        <dbReference type="Rhea" id="RHEA:14905"/>
        <dbReference type="ChEBI" id="CHEBI:15377"/>
        <dbReference type="ChEBI" id="CHEBI:29985"/>
        <dbReference type="ChEBI" id="CHEBI:33019"/>
        <dbReference type="ChEBI" id="CHEBI:58017"/>
        <dbReference type="ChEBI" id="CHEBI:58359"/>
        <dbReference type="ChEBI" id="CHEBI:58681"/>
        <dbReference type="EC" id="2.4.2.14"/>
    </reaction>
</comment>
<keyword evidence="7 10" id="KW-0460">Magnesium</keyword>
<feature type="binding site" evidence="7 11">
    <location>
        <position position="458"/>
    </location>
    <ligand>
        <name>[4Fe-4S] cluster</name>
        <dbReference type="ChEBI" id="CHEBI:49883"/>
    </ligand>
</feature>
<comment type="function">
    <text evidence="7">Catalyzes the formation of phosphoribosylamine from phosphoribosylpyrophosphate (PRPP) and glutamine.</text>
</comment>
<keyword evidence="7 11" id="KW-0408">Iron</keyword>
<comment type="pathway">
    <text evidence="1 7 8">Purine metabolism; IMP biosynthesis via de novo pathway; N(1)-(5-phospho-D-ribosyl)glycinamide from 5-phospho-alpha-D-ribose 1-diphosphate: step 1/2.</text>
</comment>
<feature type="active site" description="Nucleophile" evidence="7 9">
    <location>
        <position position="20"/>
    </location>
</feature>
<organism evidence="13 14">
    <name type="scientific">Oxyplasma meridianum</name>
    <dbReference type="NCBI Taxonomy" id="3073602"/>
    <lineage>
        <taxon>Archaea</taxon>
        <taxon>Methanobacteriati</taxon>
        <taxon>Thermoplasmatota</taxon>
        <taxon>Thermoplasmata</taxon>
        <taxon>Thermoplasmatales</taxon>
        <taxon>Thermoplasmataceae</taxon>
        <taxon>Oxyplasma</taxon>
    </lineage>
</organism>
<evidence type="ECO:0000256" key="4">
    <source>
        <dbReference type="ARBA" id="ARBA00022679"/>
    </source>
</evidence>
<evidence type="ECO:0000256" key="1">
    <source>
        <dbReference type="ARBA" id="ARBA00005209"/>
    </source>
</evidence>
<gene>
    <name evidence="7 13" type="primary">purF</name>
    <name evidence="13" type="ORF">OXIME_001249</name>
</gene>
<feature type="binding site" evidence="7 10">
    <location>
        <position position="305"/>
    </location>
    <ligand>
        <name>Mg(2+)</name>
        <dbReference type="ChEBI" id="CHEBI:18420"/>
    </ligand>
</feature>
<dbReference type="EC" id="2.4.2.14" evidence="7"/>
<name>A0AAX4NI41_9ARCH</name>
<keyword evidence="7 11" id="KW-0411">Iron-sulfur</keyword>
<evidence type="ECO:0000313" key="14">
    <source>
        <dbReference type="Proteomes" id="UP001451606"/>
    </source>
</evidence>
<keyword evidence="14" id="KW-1185">Reference proteome</keyword>
<evidence type="ECO:0000256" key="7">
    <source>
        <dbReference type="HAMAP-Rule" id="MF_01931"/>
    </source>
</evidence>
<protein>
    <recommendedName>
        <fullName evidence="7">Amidophosphoribosyltransferase</fullName>
        <shortName evidence="7">ATase</shortName>
        <ecNumber evidence="7">2.4.2.14</ecNumber>
    </recommendedName>
    <alternativeName>
        <fullName evidence="7">Glutamine phosphoribosylpyrophosphate amidotransferase</fullName>
        <shortName evidence="7">GPATase</shortName>
    </alternativeName>
</protein>
<dbReference type="GO" id="GO:0000287">
    <property type="term" value="F:magnesium ion binding"/>
    <property type="evidence" value="ECO:0007669"/>
    <property type="project" value="UniProtKB-UniRule"/>
</dbReference>
<dbReference type="RefSeq" id="WP_393971002.1">
    <property type="nucleotide sequence ID" value="NZ_CP133772.1"/>
</dbReference>
<dbReference type="PANTHER" id="PTHR11907">
    <property type="entry name" value="AMIDOPHOSPHORIBOSYLTRANSFERASE"/>
    <property type="match status" value="1"/>
</dbReference>
<dbReference type="GO" id="GO:0051539">
    <property type="term" value="F:4 iron, 4 sulfur cluster binding"/>
    <property type="evidence" value="ECO:0007669"/>
    <property type="project" value="UniProtKB-KW"/>
</dbReference>
<keyword evidence="7 10" id="KW-0479">Metal-binding</keyword>
<dbReference type="Gene3D" id="3.40.50.2020">
    <property type="match status" value="1"/>
</dbReference>
<dbReference type="AlphaFoldDB" id="A0AAX4NI41"/>
<dbReference type="GO" id="GO:0009113">
    <property type="term" value="P:purine nucleobase biosynthetic process"/>
    <property type="evidence" value="ECO:0007669"/>
    <property type="project" value="UniProtKB-UniRule"/>
</dbReference>
<keyword evidence="6 7" id="KW-0315">Glutamine amidotransferase</keyword>
<dbReference type="KEGG" id="omr:OXIME_001249"/>
<reference evidence="13 14" key="1">
    <citation type="submission" date="2023-09" db="EMBL/GenBank/DDBJ databases">
        <authorList>
            <person name="Golyshina O.V."/>
            <person name="Lunev E.A."/>
            <person name="Bargiela R."/>
            <person name="Gaines M.C."/>
            <person name="Daum B."/>
            <person name="Bale N.J."/>
            <person name="Koenen M."/>
            <person name="Sinninghe Damst J.S."/>
            <person name="Yakimov M."/>
            <person name="Golyshin P.N."/>
        </authorList>
    </citation>
    <scope>NUCLEOTIDE SEQUENCE [LARGE SCALE GENOMIC DNA]</scope>
    <source>
        <strain evidence="13 14">M1</strain>
    </source>
</reference>
<dbReference type="InterPro" id="IPR035584">
    <property type="entry name" value="PurF_N"/>
</dbReference>
<dbReference type="Gene3D" id="3.60.20.10">
    <property type="entry name" value="Glutamine Phosphoribosylpyrophosphate, subunit 1, domain 1"/>
    <property type="match status" value="1"/>
</dbReference>
<dbReference type="Pfam" id="PF13522">
    <property type="entry name" value="GATase_6"/>
    <property type="match status" value="1"/>
</dbReference>
<evidence type="ECO:0000256" key="3">
    <source>
        <dbReference type="ARBA" id="ARBA00022676"/>
    </source>
</evidence>
<keyword evidence="3 7" id="KW-0328">Glycosyltransferase</keyword>
<dbReference type="CDD" id="cd06223">
    <property type="entry name" value="PRTases_typeI"/>
    <property type="match status" value="1"/>
</dbReference>
<dbReference type="EMBL" id="CP133772">
    <property type="protein sequence ID" value="WYY00668.1"/>
    <property type="molecule type" value="Genomic_DNA"/>
</dbReference>
<comment type="cofactor">
    <cofactor evidence="7 10">
        <name>Mg(2+)</name>
        <dbReference type="ChEBI" id="CHEBI:18420"/>
    </cofactor>
    <text evidence="7 10">Binds 1 Mg(2+) ion per subunit.</text>
</comment>
<dbReference type="InterPro" id="IPR005854">
    <property type="entry name" value="PurF"/>
</dbReference>
<dbReference type="PROSITE" id="PS51278">
    <property type="entry name" value="GATASE_TYPE_2"/>
    <property type="match status" value="1"/>
</dbReference>
<feature type="binding site" evidence="7 10">
    <location>
        <position position="367"/>
    </location>
    <ligand>
        <name>Mg(2+)</name>
        <dbReference type="ChEBI" id="CHEBI:18420"/>
    </ligand>
</feature>
<evidence type="ECO:0000313" key="13">
    <source>
        <dbReference type="EMBL" id="WYY00668.1"/>
    </source>
</evidence>
<evidence type="ECO:0000259" key="12">
    <source>
        <dbReference type="PROSITE" id="PS51278"/>
    </source>
</evidence>
<dbReference type="InterPro" id="IPR000836">
    <property type="entry name" value="PRTase_dom"/>
</dbReference>
<dbReference type="SUPFAM" id="SSF56235">
    <property type="entry name" value="N-terminal nucleophile aminohydrolases (Ntn hydrolases)"/>
    <property type="match status" value="1"/>
</dbReference>
<dbReference type="InterPro" id="IPR017932">
    <property type="entry name" value="GATase_2_dom"/>
</dbReference>
<feature type="binding site" evidence="7 11">
    <location>
        <position position="455"/>
    </location>
    <ligand>
        <name>[4Fe-4S] cluster</name>
        <dbReference type="ChEBI" id="CHEBI:49883"/>
    </ligand>
</feature>
<dbReference type="Proteomes" id="UP001451606">
    <property type="component" value="Chromosome"/>
</dbReference>
<evidence type="ECO:0000256" key="5">
    <source>
        <dbReference type="ARBA" id="ARBA00022755"/>
    </source>
</evidence>
<accession>A0AAX4NI41</accession>
<evidence type="ECO:0000256" key="6">
    <source>
        <dbReference type="ARBA" id="ARBA00022962"/>
    </source>
</evidence>
<evidence type="ECO:0000256" key="2">
    <source>
        <dbReference type="ARBA" id="ARBA00010138"/>
    </source>
</evidence>
<feature type="domain" description="Glutamine amidotransferase type-2" evidence="12">
    <location>
        <begin position="20"/>
        <end position="242"/>
    </location>
</feature>
<dbReference type="Pfam" id="PF00156">
    <property type="entry name" value="Pribosyltran"/>
    <property type="match status" value="1"/>
</dbReference>
<dbReference type="PIRSF" id="PIRSF000485">
    <property type="entry name" value="Amd_phspho_trans"/>
    <property type="match status" value="1"/>
</dbReference>
<dbReference type="InterPro" id="IPR029057">
    <property type="entry name" value="PRTase-like"/>
</dbReference>
<dbReference type="InterPro" id="IPR029055">
    <property type="entry name" value="Ntn_hydrolases_N"/>
</dbReference>
<keyword evidence="7" id="KW-0004">4Fe-4S</keyword>
<evidence type="ECO:0000256" key="8">
    <source>
        <dbReference type="PIRNR" id="PIRNR000485"/>
    </source>
</evidence>
<keyword evidence="4 7" id="KW-0808">Transferase</keyword>
<evidence type="ECO:0000256" key="9">
    <source>
        <dbReference type="PIRSR" id="PIRSR000485-1"/>
    </source>
</evidence>
<feature type="binding site" evidence="7 11">
    <location>
        <position position="404"/>
    </location>
    <ligand>
        <name>[4Fe-4S] cluster</name>
        <dbReference type="ChEBI" id="CHEBI:49883"/>
    </ligand>
</feature>
<evidence type="ECO:0000256" key="11">
    <source>
        <dbReference type="PIRSR" id="PIRSR000485-3"/>
    </source>
</evidence>
<dbReference type="GO" id="GO:0006189">
    <property type="term" value="P:'de novo' IMP biosynthetic process"/>
    <property type="evidence" value="ECO:0007669"/>
    <property type="project" value="UniProtKB-UniRule"/>
</dbReference>
<feature type="binding site" evidence="7 10">
    <location>
        <position position="368"/>
    </location>
    <ligand>
        <name>Mg(2+)</name>
        <dbReference type="ChEBI" id="CHEBI:18420"/>
    </ligand>
</feature>
<comment type="cofactor">
    <cofactor evidence="7 11">
        <name>[4Fe-4S] cluster</name>
        <dbReference type="ChEBI" id="CHEBI:49883"/>
    </cofactor>
    <text evidence="7 11">Binds 1 [4Fe-4S] cluster per subunit.</text>
</comment>
<dbReference type="GeneID" id="95967986"/>
<keyword evidence="5 7" id="KW-0658">Purine biosynthesis</keyword>
<sequence>MDIPPQNSDPIDGLKPNDHCAVVGFIGKTTAYPYLVTSLRTLQHRGQESAGIATFHDDVISVKKGMGLVHEVFTDRDMETGSILNGQVGIGHTRYSTSGSKGLENIGPFLVSNSYGYIAISHNGEITNANQLREQLKLKGVPFLSSSDTEVMLMEISTEINKHGIINGFRNSVNRLRGAYSCSIMVGKRLFALRDPMGFRPLVIGYADEGYIVASESCVMDILNGEMIRDVKPGELVELTPDGPKSIFTIPAAHTTHCMFEYVYFARPDSVIDNVDVFQTRIRLGRTLAKEYPALADVVIPVPDSGRSQALGYSLESGIKYSEGLIKNRFSERTFIMPNQKSRLSALKLKLNPIKSEIEGKRVVLVDDSIVRGNTMKHIIAILRKAGAREVHVRVGSPRIIAPCYFGVDMKTKDQFIATGKTIQEIGDEIGADSIGYTSIDGLVKSITMEKRSLCISCLTGEYPIPVEGGKYYGQQELESF</sequence>
<dbReference type="GO" id="GO:0004044">
    <property type="term" value="F:amidophosphoribosyltransferase activity"/>
    <property type="evidence" value="ECO:0007669"/>
    <property type="project" value="UniProtKB-UniRule"/>
</dbReference>